<feature type="transmembrane region" description="Helical" evidence="1">
    <location>
        <begin position="522"/>
        <end position="542"/>
    </location>
</feature>
<dbReference type="PANTHER" id="PTHR35395">
    <property type="entry name" value="DUF6536 DOMAIN-CONTAINING PROTEIN"/>
    <property type="match status" value="1"/>
</dbReference>
<keyword evidence="1" id="KW-1133">Transmembrane helix</keyword>
<reference evidence="3 4" key="2">
    <citation type="submission" date="2015-05" db="EMBL/GenBank/DDBJ databases">
        <title>Distinctive expansion of gene families associated with plant cell wall degradation and secondary metabolism in the genomes of grapevine trunk pathogens.</title>
        <authorList>
            <person name="Lawrence D.P."/>
            <person name="Travadon R."/>
            <person name="Rolshausen P.E."/>
            <person name="Baumgartner K."/>
        </authorList>
    </citation>
    <scope>NUCLEOTIDE SEQUENCE [LARGE SCALE GENOMIC DNA]</scope>
    <source>
        <strain evidence="3">DS831</strain>
    </source>
</reference>
<keyword evidence="1" id="KW-0812">Transmembrane</keyword>
<reference evidence="3 4" key="1">
    <citation type="submission" date="2015-03" db="EMBL/GenBank/DDBJ databases">
        <authorList>
            <person name="Morales-Cruz A."/>
            <person name="Amrine K.C."/>
            <person name="Cantu D."/>
        </authorList>
    </citation>
    <scope>NUCLEOTIDE SEQUENCE [LARGE SCALE GENOMIC DNA]</scope>
    <source>
        <strain evidence="3">DS831</strain>
    </source>
</reference>
<evidence type="ECO:0000256" key="1">
    <source>
        <dbReference type="SAM" id="Phobius"/>
    </source>
</evidence>
<feature type="transmembrane region" description="Helical" evidence="1">
    <location>
        <begin position="364"/>
        <end position="390"/>
    </location>
</feature>
<dbReference type="EMBL" id="LAQI01000195">
    <property type="protein sequence ID" value="KKY15424.1"/>
    <property type="molecule type" value="Genomic_DNA"/>
</dbReference>
<protein>
    <recommendedName>
        <fullName evidence="2">DUF6536 domain-containing protein</fullName>
    </recommendedName>
</protein>
<dbReference type="PANTHER" id="PTHR35395:SF1">
    <property type="entry name" value="DUF6536 DOMAIN-CONTAINING PROTEIN"/>
    <property type="match status" value="1"/>
</dbReference>
<feature type="transmembrane region" description="Helical" evidence="1">
    <location>
        <begin position="580"/>
        <end position="602"/>
    </location>
</feature>
<accession>A0A0G2DXV9</accession>
<dbReference type="Pfam" id="PF20163">
    <property type="entry name" value="DUF6536"/>
    <property type="match status" value="1"/>
</dbReference>
<keyword evidence="1" id="KW-0472">Membrane</keyword>
<evidence type="ECO:0000313" key="4">
    <source>
        <dbReference type="Proteomes" id="UP000034182"/>
    </source>
</evidence>
<evidence type="ECO:0000313" key="3">
    <source>
        <dbReference type="EMBL" id="KKY15424.1"/>
    </source>
</evidence>
<sequence length="719" mass="77901">MLRDRGGISSFAPLLIGDCKEVKRLGVWIHLAINVLSSLVLGGSNYCLQCLSAPTREEVDKAHAEGSWLHIGVPNIRNLLRSRKRKACIWAVLGLSSIPFHLLYNSTFYTSTVTHAYDIYFASPDFAAGAPFDEALFPGPSAPLNNVTIRLPEGNITSTWNVRNYHTSPRETQRLATQGAAGPFERLTRDECIRAYANTMLTARRNLILVTAGDAPGSANTTFMGGLEYIGPNGYMFSPPETAPLVSCDASAQRSAQAVLTPSLGFVSCNSSSSLYAVRPWERPLADNWYADYFQWICYQGGGDRSQAIVWEDFDEGWASDCTTAAAWKGQLEGAADGKPWTVAGFDVEYCLSERVPEECRLNVALPLLLAVVACNLLKLAAVVAAVWVIEGDPLITIGDAVASFVKERDETTRGMCLWSWEEVVQRRRGRDGREPNVVGGDVAGGGTELGVLGRSIAAFATVLGLFGYSIHSLRRRGSARSIRDIGIGQLSPETLITGWNVATSGSQAIVQTALVANLPQLLLSFIYFVLNSLFTSMSLAAEWNRFGQRSRGLRVSDPRGPAQRSTYFLHIPYRLGVPLLLLSVALHWMVSQSIFFVQVVGKNSVGKWFELDHLTESDQITTCGYSPLAMLITLVILVVMVGFAVALGFRRLHPGIPMAGSCSLAIAAACHVPKGTSQLLAVKWGAVGDESAAYGEGVGHCSFSNGEVESPVVGRMYA</sequence>
<dbReference type="Proteomes" id="UP000034182">
    <property type="component" value="Unassembled WGS sequence"/>
</dbReference>
<name>A0A0G2DXV9_9PEZI</name>
<dbReference type="AlphaFoldDB" id="A0A0G2DXV9"/>
<comment type="caution">
    <text evidence="3">The sequence shown here is derived from an EMBL/GenBank/DDBJ whole genome shotgun (WGS) entry which is preliminary data.</text>
</comment>
<feature type="transmembrane region" description="Helical" evidence="1">
    <location>
        <begin position="452"/>
        <end position="471"/>
    </location>
</feature>
<organism evidence="3 4">
    <name type="scientific">Diplodia seriata</name>
    <dbReference type="NCBI Taxonomy" id="420778"/>
    <lineage>
        <taxon>Eukaryota</taxon>
        <taxon>Fungi</taxon>
        <taxon>Dikarya</taxon>
        <taxon>Ascomycota</taxon>
        <taxon>Pezizomycotina</taxon>
        <taxon>Dothideomycetes</taxon>
        <taxon>Dothideomycetes incertae sedis</taxon>
        <taxon>Botryosphaeriales</taxon>
        <taxon>Botryosphaeriaceae</taxon>
        <taxon>Diplodia</taxon>
    </lineage>
</organism>
<proteinExistence type="predicted"/>
<feature type="domain" description="DUF6536" evidence="2">
    <location>
        <begin position="13"/>
        <end position="127"/>
    </location>
</feature>
<feature type="transmembrane region" description="Helical" evidence="1">
    <location>
        <begin position="629"/>
        <end position="650"/>
    </location>
</feature>
<evidence type="ECO:0000259" key="2">
    <source>
        <dbReference type="Pfam" id="PF20163"/>
    </source>
</evidence>
<gene>
    <name evidence="3" type="ORF">UCDDS831_g07647</name>
</gene>
<dbReference type="InterPro" id="IPR046623">
    <property type="entry name" value="DUF6536"/>
</dbReference>